<comment type="similarity">
    <text evidence="1">Belongs to the iron-containing alcohol dehydrogenase family.</text>
</comment>
<dbReference type="InterPro" id="IPR039697">
    <property type="entry name" value="Alcohol_dehydrogenase_Fe"/>
</dbReference>
<dbReference type="GO" id="GO:0004022">
    <property type="term" value="F:alcohol dehydrogenase (NAD+) activity"/>
    <property type="evidence" value="ECO:0007669"/>
    <property type="project" value="TreeGrafter"/>
</dbReference>
<dbReference type="GO" id="GO:0046872">
    <property type="term" value="F:metal ion binding"/>
    <property type="evidence" value="ECO:0007669"/>
    <property type="project" value="InterPro"/>
</dbReference>
<dbReference type="Gene3D" id="3.40.50.1970">
    <property type="match status" value="1"/>
</dbReference>
<evidence type="ECO:0000256" key="2">
    <source>
        <dbReference type="ARBA" id="ARBA00023002"/>
    </source>
</evidence>
<organism evidence="5 6">
    <name type="scientific">Burkholderia diffusa</name>
    <dbReference type="NCBI Taxonomy" id="488732"/>
    <lineage>
        <taxon>Bacteria</taxon>
        <taxon>Pseudomonadati</taxon>
        <taxon>Pseudomonadota</taxon>
        <taxon>Betaproteobacteria</taxon>
        <taxon>Burkholderiales</taxon>
        <taxon>Burkholderiaceae</taxon>
        <taxon>Burkholderia</taxon>
        <taxon>Burkholderia cepacia complex</taxon>
    </lineage>
</organism>
<dbReference type="SUPFAM" id="SSF56796">
    <property type="entry name" value="Dehydroquinate synthase-like"/>
    <property type="match status" value="1"/>
</dbReference>
<dbReference type="AlphaFoldDB" id="A0A6P2RC85"/>
<evidence type="ECO:0000313" key="6">
    <source>
        <dbReference type="Proteomes" id="UP000494125"/>
    </source>
</evidence>
<reference evidence="5 6" key="1">
    <citation type="submission" date="2019-09" db="EMBL/GenBank/DDBJ databases">
        <authorList>
            <person name="Depoorter E."/>
        </authorList>
    </citation>
    <scope>NUCLEOTIDE SEQUENCE [LARGE SCALE GENOMIC DNA]</scope>
    <source>
        <strain evidence="5">LMG 24065</strain>
    </source>
</reference>
<dbReference type="EMBL" id="CABVPN010000050">
    <property type="protein sequence ID" value="VWC27930.1"/>
    <property type="molecule type" value="Genomic_DNA"/>
</dbReference>
<dbReference type="PANTHER" id="PTHR11496:SF102">
    <property type="entry name" value="ALCOHOL DEHYDROGENASE 4"/>
    <property type="match status" value="1"/>
</dbReference>
<dbReference type="PANTHER" id="PTHR11496">
    <property type="entry name" value="ALCOHOL DEHYDROGENASE"/>
    <property type="match status" value="1"/>
</dbReference>
<dbReference type="InterPro" id="IPR056798">
    <property type="entry name" value="ADH_Fe_C"/>
</dbReference>
<dbReference type="CDD" id="cd14866">
    <property type="entry name" value="Fe-ADH-like"/>
    <property type="match status" value="1"/>
</dbReference>
<dbReference type="Pfam" id="PF25137">
    <property type="entry name" value="ADH_Fe_C"/>
    <property type="match status" value="1"/>
</dbReference>
<accession>A0A6P2RC85</accession>
<protein>
    <submittedName>
        <fullName evidence="5">Alcohol dehydrogenase</fullName>
    </submittedName>
</protein>
<feature type="domain" description="Alcohol dehydrogenase iron-type/glycerol dehydrogenase GldA" evidence="3">
    <location>
        <begin position="18"/>
        <end position="190"/>
    </location>
</feature>
<evidence type="ECO:0000259" key="4">
    <source>
        <dbReference type="Pfam" id="PF25137"/>
    </source>
</evidence>
<gene>
    <name evidence="5" type="ORF">BDI24065_06219</name>
</gene>
<dbReference type="RefSeq" id="WP_170296450.1">
    <property type="nucleotide sequence ID" value="NZ_CABVPN010000050.1"/>
</dbReference>
<dbReference type="Proteomes" id="UP000494125">
    <property type="component" value="Unassembled WGS sequence"/>
</dbReference>
<keyword evidence="2" id="KW-0560">Oxidoreductase</keyword>
<evidence type="ECO:0000259" key="3">
    <source>
        <dbReference type="Pfam" id="PF00465"/>
    </source>
</evidence>
<name>A0A6P2RC85_9BURK</name>
<proteinExistence type="inferred from homology"/>
<dbReference type="Gene3D" id="1.20.1090.10">
    <property type="entry name" value="Dehydroquinate synthase-like - alpha domain"/>
    <property type="match status" value="1"/>
</dbReference>
<feature type="domain" description="Fe-containing alcohol dehydrogenase-like C-terminal" evidence="4">
    <location>
        <begin position="206"/>
        <end position="395"/>
    </location>
</feature>
<evidence type="ECO:0000313" key="5">
    <source>
        <dbReference type="EMBL" id="VWC27930.1"/>
    </source>
</evidence>
<dbReference type="GeneID" id="93031314"/>
<dbReference type="InterPro" id="IPR001670">
    <property type="entry name" value="ADH_Fe/GldA"/>
</dbReference>
<evidence type="ECO:0000256" key="1">
    <source>
        <dbReference type="ARBA" id="ARBA00007358"/>
    </source>
</evidence>
<dbReference type="Pfam" id="PF00465">
    <property type="entry name" value="Fe-ADH"/>
    <property type="match status" value="1"/>
</dbReference>
<sequence>MNQTSRSISFQHIAPELRLYCGEESLAALAREMKRSGCQRAVIVSGRSVGSSNAMQQLRDVLGPLLVGESPTVRPNSPVHAVEEAARALSALDADAVIAVGGGSAAVTARAASILLAEKRPAHELCTRRLPDGAFDSPRLAAPKLAQFVVPTTPSTAFVKAGSAVHDDETGQRLALFDPKTRAKAIFLHPGFLGTAPAALVEGATLNTLSTAVEALESPRCDLVSEAMLTQALRLVARNIDRMSPEDVAARERLAIAAVLCGRGTEQSGGGLSSVLAHAIGHRSDVSNGIINAIVLPHTMGFNSSATHYTVGRIAESLWIPLATDSAQMYAMSAVETLERLLAKVDIPRRLRDIGVAREALDPIAEAAMQDWFIKRSPREVTNVADVRGILDAAW</sequence>
<keyword evidence="6" id="KW-1185">Reference proteome</keyword>